<proteinExistence type="predicted"/>
<keyword evidence="2" id="KW-1185">Reference proteome</keyword>
<sequence length="115" mass="13110">MMIMKRWNGFCYAVSPQDDDYLELGTPEIEDRTYKLQRGPSQFPCRRPPRYGNSLPVPLAPFRINVGSFTRIIARVLHVLGTKYLDTINIHQNGALFVRAIAIFLSSEATKTCAY</sequence>
<gene>
    <name evidence="1" type="ORF">CITCOLO1_LOCUS13555</name>
</gene>
<accession>A0ABP0YLT7</accession>
<organism evidence="1 2">
    <name type="scientific">Citrullus colocynthis</name>
    <name type="common">colocynth</name>
    <dbReference type="NCBI Taxonomy" id="252529"/>
    <lineage>
        <taxon>Eukaryota</taxon>
        <taxon>Viridiplantae</taxon>
        <taxon>Streptophyta</taxon>
        <taxon>Embryophyta</taxon>
        <taxon>Tracheophyta</taxon>
        <taxon>Spermatophyta</taxon>
        <taxon>Magnoliopsida</taxon>
        <taxon>eudicotyledons</taxon>
        <taxon>Gunneridae</taxon>
        <taxon>Pentapetalae</taxon>
        <taxon>rosids</taxon>
        <taxon>fabids</taxon>
        <taxon>Cucurbitales</taxon>
        <taxon>Cucurbitaceae</taxon>
        <taxon>Benincaseae</taxon>
        <taxon>Citrullus</taxon>
    </lineage>
</organism>
<evidence type="ECO:0000313" key="2">
    <source>
        <dbReference type="Proteomes" id="UP001642487"/>
    </source>
</evidence>
<dbReference type="EMBL" id="OZ021739">
    <property type="protein sequence ID" value="CAK9321484.1"/>
    <property type="molecule type" value="Genomic_DNA"/>
</dbReference>
<dbReference type="Proteomes" id="UP001642487">
    <property type="component" value="Chromosome 5"/>
</dbReference>
<reference evidence="1 2" key="1">
    <citation type="submission" date="2024-03" db="EMBL/GenBank/DDBJ databases">
        <authorList>
            <person name="Gkanogiannis A."/>
            <person name="Becerra Lopez-Lavalle L."/>
        </authorList>
    </citation>
    <scope>NUCLEOTIDE SEQUENCE [LARGE SCALE GENOMIC DNA]</scope>
</reference>
<protein>
    <submittedName>
        <fullName evidence="1">Uncharacterized protein</fullName>
    </submittedName>
</protein>
<evidence type="ECO:0000313" key="1">
    <source>
        <dbReference type="EMBL" id="CAK9321484.1"/>
    </source>
</evidence>
<name>A0ABP0YLT7_9ROSI</name>